<keyword evidence="2" id="KW-1185">Reference proteome</keyword>
<protein>
    <submittedName>
        <fullName evidence="1">Uncharacterized protein</fullName>
    </submittedName>
</protein>
<proteinExistence type="predicted"/>
<evidence type="ECO:0000313" key="1">
    <source>
        <dbReference type="EMBL" id="KAI4377723.1"/>
    </source>
</evidence>
<gene>
    <name evidence="1" type="ORF">MLD38_015306</name>
</gene>
<dbReference type="Proteomes" id="UP001057402">
    <property type="component" value="Chromosome 4"/>
</dbReference>
<evidence type="ECO:0000313" key="2">
    <source>
        <dbReference type="Proteomes" id="UP001057402"/>
    </source>
</evidence>
<organism evidence="1 2">
    <name type="scientific">Melastoma candidum</name>
    <dbReference type="NCBI Taxonomy" id="119954"/>
    <lineage>
        <taxon>Eukaryota</taxon>
        <taxon>Viridiplantae</taxon>
        <taxon>Streptophyta</taxon>
        <taxon>Embryophyta</taxon>
        <taxon>Tracheophyta</taxon>
        <taxon>Spermatophyta</taxon>
        <taxon>Magnoliopsida</taxon>
        <taxon>eudicotyledons</taxon>
        <taxon>Gunneridae</taxon>
        <taxon>Pentapetalae</taxon>
        <taxon>rosids</taxon>
        <taxon>malvids</taxon>
        <taxon>Myrtales</taxon>
        <taxon>Melastomataceae</taxon>
        <taxon>Melastomatoideae</taxon>
        <taxon>Melastomateae</taxon>
        <taxon>Melastoma</taxon>
    </lineage>
</organism>
<reference evidence="2" key="1">
    <citation type="journal article" date="2023" name="Front. Plant Sci.">
        <title>Chromosomal-level genome assembly of Melastoma candidum provides insights into trichome evolution.</title>
        <authorList>
            <person name="Zhong Y."/>
            <person name="Wu W."/>
            <person name="Sun C."/>
            <person name="Zou P."/>
            <person name="Liu Y."/>
            <person name="Dai S."/>
            <person name="Zhou R."/>
        </authorList>
    </citation>
    <scope>NUCLEOTIDE SEQUENCE [LARGE SCALE GENOMIC DNA]</scope>
</reference>
<dbReference type="EMBL" id="CM042883">
    <property type="protein sequence ID" value="KAI4377723.1"/>
    <property type="molecule type" value="Genomic_DNA"/>
</dbReference>
<accession>A0ACB9RGU3</accession>
<sequence>MPRPGPRPYECVRRAWHSDRHQPMRGSLIQHIFRLVNDSHSNSTKRNREWQEKLPIVVLKSEEIIYSKANSEDEYTNLDTLWDRLRDAIDTIIRRDESSESGDLLPPCVEAALNLGCIPVRASRSQRHNNPRCYLTPRAQEPVGNVPGNPDAPMNCLPLCRPEPMLFPNQMQSTRLETMNSGLVNPECSPSQVPEQHSLVAAPPSYPLFYENSTSYRGDCAAVNMDASSRARDLGAVYPLYHGVHFRAGEAQSVSDSPRGNNANTILVGRPVGTSGAEPKQANVTQNLLSQESLESRSNFCSRTGYVKMGKRLSPGEKCDLSLRLSLSSEPMLSGKGMLDCESEDDDSWCSLEDSMLSASPMENSQEFCFFPRGTMTTKLQEHAPCK</sequence>
<name>A0ACB9RGU3_9MYRT</name>
<comment type="caution">
    <text evidence="1">The sequence shown here is derived from an EMBL/GenBank/DDBJ whole genome shotgun (WGS) entry which is preliminary data.</text>
</comment>